<evidence type="ECO:0000256" key="1">
    <source>
        <dbReference type="ARBA" id="ARBA00004167"/>
    </source>
</evidence>
<protein>
    <submittedName>
        <fullName evidence="9">Receptor-like serine/threonine-protein kinase</fullName>
    </submittedName>
</protein>
<keyword evidence="10" id="KW-1185">Reference proteome</keyword>
<accession>A0ABD1WMH6</accession>
<keyword evidence="2" id="KW-0812">Transmembrane</keyword>
<keyword evidence="3" id="KW-0732">Signal</keyword>
<dbReference type="PANTHER" id="PTHR47974:SF9">
    <property type="entry name" value="RECEPTOR-LIKE SERINE_THREONINE-PROTEIN KINASE"/>
    <property type="match status" value="1"/>
</dbReference>
<evidence type="ECO:0000256" key="2">
    <source>
        <dbReference type="ARBA" id="ARBA00022692"/>
    </source>
</evidence>
<evidence type="ECO:0000256" key="4">
    <source>
        <dbReference type="ARBA" id="ARBA00022989"/>
    </source>
</evidence>
<keyword evidence="6" id="KW-1015">Disulfide bond</keyword>
<dbReference type="EMBL" id="JBFOLJ010000003">
    <property type="protein sequence ID" value="KAL2550837.1"/>
    <property type="molecule type" value="Genomic_DNA"/>
</dbReference>
<comment type="subcellular location">
    <subcellularLocation>
        <location evidence="1">Membrane</location>
        <topology evidence="1">Single-pass membrane protein</topology>
    </subcellularLocation>
</comment>
<reference evidence="10" key="1">
    <citation type="submission" date="2024-07" db="EMBL/GenBank/DDBJ databases">
        <title>Two chromosome-level genome assemblies of Korean endemic species Abeliophyllum distichum and Forsythia ovata (Oleaceae).</title>
        <authorList>
            <person name="Jang H."/>
        </authorList>
    </citation>
    <scope>NUCLEOTIDE SEQUENCE [LARGE SCALE GENOMIC DNA]</scope>
</reference>
<organism evidence="9 10">
    <name type="scientific">Forsythia ovata</name>
    <dbReference type="NCBI Taxonomy" id="205694"/>
    <lineage>
        <taxon>Eukaryota</taxon>
        <taxon>Viridiplantae</taxon>
        <taxon>Streptophyta</taxon>
        <taxon>Embryophyta</taxon>
        <taxon>Tracheophyta</taxon>
        <taxon>Spermatophyta</taxon>
        <taxon>Magnoliopsida</taxon>
        <taxon>eudicotyledons</taxon>
        <taxon>Gunneridae</taxon>
        <taxon>Pentapetalae</taxon>
        <taxon>asterids</taxon>
        <taxon>lamiids</taxon>
        <taxon>Lamiales</taxon>
        <taxon>Oleaceae</taxon>
        <taxon>Forsythieae</taxon>
        <taxon>Forsythia</taxon>
    </lineage>
</organism>
<feature type="domain" description="S-locus glycoprotein" evidence="8">
    <location>
        <begin position="192"/>
        <end position="254"/>
    </location>
</feature>
<dbReference type="InterPro" id="IPR000858">
    <property type="entry name" value="S_locus_glycoprot_dom"/>
</dbReference>
<evidence type="ECO:0000256" key="5">
    <source>
        <dbReference type="ARBA" id="ARBA00023136"/>
    </source>
</evidence>
<sequence>MLMSVFSSFGQKVALSWSPSSNKEVQNQGVIKKIDEVKKGKEVNDSSQTKKSEDRRPPRRPRFAPELDGSWLSAASRDSWRTYGMLGCVVAEMVVEIPSWWCADVAELLMRIGSGKKVPKVPGNLSDLQENGNLTLWWNDIVEYYNSGLNSTRNSSFTNPILDIQSTGILTLSDPTLPNPLDLAYSSDYAEEGNILRFLKFDNDGNLRIYSSAIDSRTQIERWAVVDDQCQVYGFCGNMGMCSYNDSNPVCRCPSDNFELIDKRESRKGCKRKVELRDCPGRETMVPLEHSIFLTYPPELFHRKFTYPPELSSYRREVVSESTIINSDGMHGGEVLNKDSR</sequence>
<feature type="region of interest" description="Disordered" evidence="7">
    <location>
        <begin position="36"/>
        <end position="63"/>
    </location>
</feature>
<keyword evidence="5" id="KW-0472">Membrane</keyword>
<dbReference type="GO" id="GO:0016020">
    <property type="term" value="C:membrane"/>
    <property type="evidence" value="ECO:0007669"/>
    <property type="project" value="UniProtKB-SubCell"/>
</dbReference>
<gene>
    <name evidence="9" type="ORF">Fot_12367</name>
</gene>
<evidence type="ECO:0000256" key="6">
    <source>
        <dbReference type="ARBA" id="ARBA00023157"/>
    </source>
</evidence>
<dbReference type="Proteomes" id="UP001604277">
    <property type="component" value="Unassembled WGS sequence"/>
</dbReference>
<evidence type="ECO:0000313" key="10">
    <source>
        <dbReference type="Proteomes" id="UP001604277"/>
    </source>
</evidence>
<evidence type="ECO:0000256" key="7">
    <source>
        <dbReference type="SAM" id="MobiDB-lite"/>
    </source>
</evidence>
<dbReference type="Pfam" id="PF00954">
    <property type="entry name" value="S_locus_glycop"/>
    <property type="match status" value="1"/>
</dbReference>
<dbReference type="PANTHER" id="PTHR47974">
    <property type="entry name" value="OS07G0415500 PROTEIN"/>
    <property type="match status" value="1"/>
</dbReference>
<feature type="compositionally biased region" description="Basic and acidic residues" evidence="7">
    <location>
        <begin position="36"/>
        <end position="56"/>
    </location>
</feature>
<dbReference type="AlphaFoldDB" id="A0ABD1WMH6"/>
<evidence type="ECO:0000313" key="9">
    <source>
        <dbReference type="EMBL" id="KAL2550837.1"/>
    </source>
</evidence>
<dbReference type="InterPro" id="IPR036426">
    <property type="entry name" value="Bulb-type_lectin_dom_sf"/>
</dbReference>
<evidence type="ECO:0000259" key="8">
    <source>
        <dbReference type="Pfam" id="PF00954"/>
    </source>
</evidence>
<evidence type="ECO:0000256" key="3">
    <source>
        <dbReference type="ARBA" id="ARBA00022729"/>
    </source>
</evidence>
<keyword evidence="4" id="KW-1133">Transmembrane helix</keyword>
<comment type="caution">
    <text evidence="9">The sequence shown here is derived from an EMBL/GenBank/DDBJ whole genome shotgun (WGS) entry which is preliminary data.</text>
</comment>
<proteinExistence type="predicted"/>
<dbReference type="Gene3D" id="2.90.10.10">
    <property type="entry name" value="Bulb-type lectin domain"/>
    <property type="match status" value="1"/>
</dbReference>
<name>A0ABD1WMH6_9LAMI</name>